<dbReference type="AlphaFoldDB" id="A0A9W4SZU3"/>
<feature type="non-terminal residue" evidence="1">
    <location>
        <position position="1"/>
    </location>
</feature>
<reference evidence="1" key="1">
    <citation type="submission" date="2022-08" db="EMBL/GenBank/DDBJ databases">
        <authorList>
            <person name="Kallberg Y."/>
            <person name="Tangrot J."/>
            <person name="Rosling A."/>
        </authorList>
    </citation>
    <scope>NUCLEOTIDE SEQUENCE</scope>
    <source>
        <strain evidence="1">Wild A</strain>
    </source>
</reference>
<name>A0A9W4SZU3_9GLOM</name>
<keyword evidence="2" id="KW-1185">Reference proteome</keyword>
<organism evidence="1 2">
    <name type="scientific">Funneliformis geosporum</name>
    <dbReference type="NCBI Taxonomy" id="1117311"/>
    <lineage>
        <taxon>Eukaryota</taxon>
        <taxon>Fungi</taxon>
        <taxon>Fungi incertae sedis</taxon>
        <taxon>Mucoromycota</taxon>
        <taxon>Glomeromycotina</taxon>
        <taxon>Glomeromycetes</taxon>
        <taxon>Glomerales</taxon>
        <taxon>Glomeraceae</taxon>
        <taxon>Funneliformis</taxon>
    </lineage>
</organism>
<proteinExistence type="predicted"/>
<evidence type="ECO:0000313" key="2">
    <source>
        <dbReference type="Proteomes" id="UP001153678"/>
    </source>
</evidence>
<dbReference type="EMBL" id="CAMKVN010004581">
    <property type="protein sequence ID" value="CAI2187347.1"/>
    <property type="molecule type" value="Genomic_DNA"/>
</dbReference>
<sequence>NEFKTNGCEFAVDTVEFNINFCTTELGKDHSISEHIICIRLVPMNNSSATENTAEDFVDSATAERLPFDVAYVQGIMSLFIVAVKEL</sequence>
<gene>
    <name evidence="1" type="ORF">FWILDA_LOCUS13034</name>
</gene>
<comment type="caution">
    <text evidence="1">The sequence shown here is derived from an EMBL/GenBank/DDBJ whole genome shotgun (WGS) entry which is preliminary data.</text>
</comment>
<dbReference type="Proteomes" id="UP001153678">
    <property type="component" value="Unassembled WGS sequence"/>
</dbReference>
<evidence type="ECO:0000313" key="1">
    <source>
        <dbReference type="EMBL" id="CAI2187347.1"/>
    </source>
</evidence>
<accession>A0A9W4SZU3</accession>
<protein>
    <submittedName>
        <fullName evidence="1">518_t:CDS:1</fullName>
    </submittedName>
</protein>